<dbReference type="PROSITE" id="PS51379">
    <property type="entry name" value="4FE4S_FER_2"/>
    <property type="match status" value="2"/>
</dbReference>
<proteinExistence type="predicted"/>
<dbReference type="Pfam" id="PF12837">
    <property type="entry name" value="Fer4_6"/>
    <property type="match status" value="1"/>
</dbReference>
<reference evidence="2" key="1">
    <citation type="journal article" date="2015" name="Nature">
        <title>Complex archaea that bridge the gap between prokaryotes and eukaryotes.</title>
        <authorList>
            <person name="Spang A."/>
            <person name="Saw J.H."/>
            <person name="Jorgensen S.L."/>
            <person name="Zaremba-Niedzwiedzka K."/>
            <person name="Martijn J."/>
            <person name="Lind A.E."/>
            <person name="van Eijk R."/>
            <person name="Schleper C."/>
            <person name="Guy L."/>
            <person name="Ettema T.J."/>
        </authorList>
    </citation>
    <scope>NUCLEOTIDE SEQUENCE</scope>
</reference>
<evidence type="ECO:0000313" key="2">
    <source>
        <dbReference type="EMBL" id="KKN73723.1"/>
    </source>
</evidence>
<feature type="domain" description="4Fe-4S ferredoxin-type" evidence="1">
    <location>
        <begin position="38"/>
        <end position="67"/>
    </location>
</feature>
<dbReference type="Gene3D" id="3.30.70.20">
    <property type="match status" value="1"/>
</dbReference>
<sequence>MTDKTVRQIVLIDEDKCNGCGECVPSCAEGAIEIIDGKARLLADNLCDGLGNCLGTCPQDAITIAERPADAFDEQAVAVHIQSCPTGPTEQSHVCPGMKFRQLGERGPTADPAAAGEGATSQLTHWPVQLTLLPEQGPIWDDTDVLLSADCVAYAAADFHSGLLAGRTLAIACPKLDDGQAYVDKLARIFAANDIRSITVARMEVPCCGLDAIVREALTRADKPLPVTVVTISTTGERADAAGRAELKGACR</sequence>
<dbReference type="EMBL" id="LAZR01000338">
    <property type="protein sequence ID" value="KKN73723.1"/>
    <property type="molecule type" value="Genomic_DNA"/>
</dbReference>
<protein>
    <recommendedName>
        <fullName evidence="1">4Fe-4S ferredoxin-type domain-containing protein</fullName>
    </recommendedName>
</protein>
<dbReference type="AlphaFoldDB" id="A0A0F9W6Q0"/>
<feature type="domain" description="4Fe-4S ferredoxin-type" evidence="1">
    <location>
        <begin position="8"/>
        <end position="37"/>
    </location>
</feature>
<dbReference type="InterPro" id="IPR017896">
    <property type="entry name" value="4Fe4S_Fe-S-bd"/>
</dbReference>
<dbReference type="PANTHER" id="PTHR42895">
    <property type="entry name" value="IRON-SULFUR CLUSTER-BINDING PROTEIN-RELATED"/>
    <property type="match status" value="1"/>
</dbReference>
<dbReference type="InterPro" id="IPR052911">
    <property type="entry name" value="Corrinoid_activation_enz"/>
</dbReference>
<gene>
    <name evidence="2" type="ORF">LCGC14_0397690</name>
</gene>
<dbReference type="SUPFAM" id="SSF54862">
    <property type="entry name" value="4Fe-4S ferredoxins"/>
    <property type="match status" value="1"/>
</dbReference>
<name>A0A0F9W6Q0_9ZZZZ</name>
<organism evidence="2">
    <name type="scientific">marine sediment metagenome</name>
    <dbReference type="NCBI Taxonomy" id="412755"/>
    <lineage>
        <taxon>unclassified sequences</taxon>
        <taxon>metagenomes</taxon>
        <taxon>ecological metagenomes</taxon>
    </lineage>
</organism>
<accession>A0A0F9W6Q0</accession>
<comment type="caution">
    <text evidence="2">The sequence shown here is derived from an EMBL/GenBank/DDBJ whole genome shotgun (WGS) entry which is preliminary data.</text>
</comment>
<dbReference type="PANTHER" id="PTHR42895:SF1">
    <property type="entry name" value="IRON-SULFUR CLUSTER PROTEIN"/>
    <property type="match status" value="1"/>
</dbReference>
<evidence type="ECO:0000259" key="1">
    <source>
        <dbReference type="PROSITE" id="PS51379"/>
    </source>
</evidence>